<dbReference type="Proteomes" id="UP000034150">
    <property type="component" value="Unassembled WGS sequence"/>
</dbReference>
<evidence type="ECO:0000256" key="1">
    <source>
        <dbReference type="ARBA" id="ARBA00022676"/>
    </source>
</evidence>
<dbReference type="Pfam" id="PF13439">
    <property type="entry name" value="Glyco_transf_4"/>
    <property type="match status" value="1"/>
</dbReference>
<feature type="domain" description="Glycosyl transferase family 1" evidence="3">
    <location>
        <begin position="182"/>
        <end position="353"/>
    </location>
</feature>
<accession>A0A0M2JR24</accession>
<dbReference type="InterPro" id="IPR028098">
    <property type="entry name" value="Glyco_trans_4-like_N"/>
</dbReference>
<keyword evidence="2 5" id="KW-0808">Transferase</keyword>
<gene>
    <name evidence="5" type="ORF">WN67_26215</name>
</gene>
<keyword evidence="1" id="KW-0328">Glycosyltransferase</keyword>
<dbReference type="PANTHER" id="PTHR12526:SF572">
    <property type="entry name" value="BLL5144 PROTEIN"/>
    <property type="match status" value="1"/>
</dbReference>
<reference evidence="5 6" key="1">
    <citation type="journal article" date="2015" name="Genome Announc.">
        <title>Draft Genome Sequence of Mycobacterium obuense Strain UC1, Isolated from Patient Sputum.</title>
        <authorList>
            <person name="Greninger A.L."/>
            <person name="Cunningham G."/>
            <person name="Hsu E.D."/>
            <person name="Yu J.M."/>
            <person name="Chiu C.Y."/>
            <person name="Miller S."/>
        </authorList>
    </citation>
    <scope>NUCLEOTIDE SEQUENCE [LARGE SCALE GENOMIC DNA]</scope>
    <source>
        <strain evidence="5 6">UC1</strain>
    </source>
</reference>
<evidence type="ECO:0000313" key="6">
    <source>
        <dbReference type="Proteomes" id="UP000034150"/>
    </source>
</evidence>
<dbReference type="Pfam" id="PF00534">
    <property type="entry name" value="Glycos_transf_1"/>
    <property type="match status" value="1"/>
</dbReference>
<evidence type="ECO:0000313" key="5">
    <source>
        <dbReference type="EMBL" id="KKE99009.1"/>
    </source>
</evidence>
<dbReference type="Gene3D" id="3.40.50.2000">
    <property type="entry name" value="Glycogen Phosphorylase B"/>
    <property type="match status" value="2"/>
</dbReference>
<evidence type="ECO:0000256" key="2">
    <source>
        <dbReference type="ARBA" id="ARBA00022679"/>
    </source>
</evidence>
<dbReference type="PATRIC" id="fig|1807.13.peg.5792"/>
<feature type="domain" description="Glycosyltransferase subfamily 4-like N-terminal" evidence="4">
    <location>
        <begin position="30"/>
        <end position="172"/>
    </location>
</feature>
<protein>
    <submittedName>
        <fullName evidence="5">Glycosyl transferase family 1</fullName>
    </submittedName>
</protein>
<dbReference type="PANTHER" id="PTHR12526">
    <property type="entry name" value="GLYCOSYLTRANSFERASE"/>
    <property type="match status" value="1"/>
</dbReference>
<keyword evidence="6" id="KW-1185">Reference proteome</keyword>
<dbReference type="AlphaFoldDB" id="A0A0M2JR24"/>
<evidence type="ECO:0000259" key="4">
    <source>
        <dbReference type="Pfam" id="PF13439"/>
    </source>
</evidence>
<sequence length="376" mass="39619">MASASNPNGDNAFGYPMCIGVVGPPEPAVSGVVRFGAALTESLRALGYGVDTVELTDELCASGPARQVPIGESVASIAAQLNRCDAVVIQHGYGIYGGTHGDDVLSIIAAVRVPTIAVAHQVLDNPDPHQRWVLERLVASTDRVVVMSRAAHERLCRDYGVDRAKVVTIPHGGAPSSGPRPKRPSRPTILTWGLLGPGKGVERVIDAMESLKNVPGRPRYVVVGQTNPAEVSVHGEAYRDARVEQARQCGVADSVSFDARSYSRAMLTELIQSAAVVVLPYDSTDHVNSAILAEAIANGRPVVATAFPHAVELLSSGAGIVVDHDDPDAMAAALRRVLTQPRLAGEMAAEARRLAPEMAWSTVARAYGALAQRLAS</sequence>
<comment type="caution">
    <text evidence="5">The sequence shown here is derived from an EMBL/GenBank/DDBJ whole genome shotgun (WGS) entry which is preliminary data.</text>
</comment>
<dbReference type="EMBL" id="LAUZ02000125">
    <property type="protein sequence ID" value="KKE99009.1"/>
    <property type="molecule type" value="Genomic_DNA"/>
</dbReference>
<name>A0A0M2JR24_9MYCO</name>
<dbReference type="GO" id="GO:0016757">
    <property type="term" value="F:glycosyltransferase activity"/>
    <property type="evidence" value="ECO:0007669"/>
    <property type="project" value="UniProtKB-KW"/>
</dbReference>
<evidence type="ECO:0000259" key="3">
    <source>
        <dbReference type="Pfam" id="PF00534"/>
    </source>
</evidence>
<dbReference type="SUPFAM" id="SSF53756">
    <property type="entry name" value="UDP-Glycosyltransferase/glycogen phosphorylase"/>
    <property type="match status" value="1"/>
</dbReference>
<organism evidence="5 6">
    <name type="scientific">Mycolicibacterium obuense</name>
    <dbReference type="NCBI Taxonomy" id="1807"/>
    <lineage>
        <taxon>Bacteria</taxon>
        <taxon>Bacillati</taxon>
        <taxon>Actinomycetota</taxon>
        <taxon>Actinomycetes</taxon>
        <taxon>Mycobacteriales</taxon>
        <taxon>Mycobacteriaceae</taxon>
        <taxon>Mycolicibacterium</taxon>
    </lineage>
</organism>
<proteinExistence type="predicted"/>
<dbReference type="InterPro" id="IPR001296">
    <property type="entry name" value="Glyco_trans_1"/>
</dbReference>